<dbReference type="Proteomes" id="UP001497482">
    <property type="component" value="Chromosome 18"/>
</dbReference>
<proteinExistence type="predicted"/>
<reference evidence="1 2" key="1">
    <citation type="submission" date="2024-04" db="EMBL/GenBank/DDBJ databases">
        <authorList>
            <person name="Waldvogel A.-M."/>
            <person name="Schoenle A."/>
        </authorList>
    </citation>
    <scope>NUCLEOTIDE SEQUENCE [LARGE SCALE GENOMIC DNA]</scope>
</reference>
<dbReference type="AlphaFoldDB" id="A0AAV2KF57"/>
<evidence type="ECO:0000313" key="1">
    <source>
        <dbReference type="EMBL" id="CAL1588613.1"/>
    </source>
</evidence>
<accession>A0AAV2KF57</accession>
<dbReference type="EMBL" id="OZ035840">
    <property type="protein sequence ID" value="CAL1588613.1"/>
    <property type="molecule type" value="Genomic_DNA"/>
</dbReference>
<gene>
    <name evidence="1" type="ORF">KC01_LOCUS18379</name>
</gene>
<organism evidence="1 2">
    <name type="scientific">Knipowitschia caucasica</name>
    <name type="common">Caucasian dwarf goby</name>
    <name type="synonym">Pomatoschistus caucasicus</name>
    <dbReference type="NCBI Taxonomy" id="637954"/>
    <lineage>
        <taxon>Eukaryota</taxon>
        <taxon>Metazoa</taxon>
        <taxon>Chordata</taxon>
        <taxon>Craniata</taxon>
        <taxon>Vertebrata</taxon>
        <taxon>Euteleostomi</taxon>
        <taxon>Actinopterygii</taxon>
        <taxon>Neopterygii</taxon>
        <taxon>Teleostei</taxon>
        <taxon>Neoteleostei</taxon>
        <taxon>Acanthomorphata</taxon>
        <taxon>Gobiaria</taxon>
        <taxon>Gobiiformes</taxon>
        <taxon>Gobioidei</taxon>
        <taxon>Gobiidae</taxon>
        <taxon>Gobiinae</taxon>
        <taxon>Knipowitschia</taxon>
    </lineage>
</organism>
<evidence type="ECO:0000313" key="2">
    <source>
        <dbReference type="Proteomes" id="UP001497482"/>
    </source>
</evidence>
<name>A0AAV2KF57_KNICA</name>
<sequence>MVLSDTALFAKSTSSTLTPRQSSGEQVFSCTTAFLHLYYGRRFLVSHPRFPRPLSALSLSPLLYLHNATLAEDGKERTHSFRIPPDPTSGSCSWVYHSKQRGRNKPATLCHTHQ</sequence>
<protein>
    <submittedName>
        <fullName evidence="1">Uncharacterized protein</fullName>
    </submittedName>
</protein>
<keyword evidence="2" id="KW-1185">Reference proteome</keyword>